<reference evidence="2 3" key="1">
    <citation type="submission" date="2016-03" db="EMBL/GenBank/DDBJ databases">
        <title>Whole genome sequencing of Grifola frondosa 9006-11.</title>
        <authorList>
            <person name="Min B."/>
            <person name="Park H."/>
            <person name="Kim J.-G."/>
            <person name="Cho H."/>
            <person name="Oh Y.-L."/>
            <person name="Kong W.-S."/>
            <person name="Choi I.-G."/>
        </authorList>
    </citation>
    <scope>NUCLEOTIDE SEQUENCE [LARGE SCALE GENOMIC DNA]</scope>
    <source>
        <strain evidence="2 3">9006-11</strain>
    </source>
</reference>
<protein>
    <submittedName>
        <fullName evidence="2">Uncharacterized protein</fullName>
    </submittedName>
</protein>
<evidence type="ECO:0000313" key="2">
    <source>
        <dbReference type="EMBL" id="OBZ72604.1"/>
    </source>
</evidence>
<accession>A0A1C7MC93</accession>
<sequence length="154" mass="16770">MVNKVLSAVISSRFTATSGSSATVLDACVNHLLIKVFKVMRENTFHLKFHSLKGNKNMLWCPDSTMGDFANIHIPSTHSDSNYDSELEDDDIPQIVWVNPQAVTSMNITGHDDEPPSDGEGTCLAGGRDTSPIPSSTNDLDAHSLGMRNHKTTN</sequence>
<keyword evidence="3" id="KW-1185">Reference proteome</keyword>
<evidence type="ECO:0000313" key="3">
    <source>
        <dbReference type="Proteomes" id="UP000092993"/>
    </source>
</evidence>
<dbReference type="EMBL" id="LUGG01000009">
    <property type="protein sequence ID" value="OBZ72604.1"/>
    <property type="molecule type" value="Genomic_DNA"/>
</dbReference>
<organism evidence="2 3">
    <name type="scientific">Grifola frondosa</name>
    <name type="common">Maitake</name>
    <name type="synonym">Polyporus frondosus</name>
    <dbReference type="NCBI Taxonomy" id="5627"/>
    <lineage>
        <taxon>Eukaryota</taxon>
        <taxon>Fungi</taxon>
        <taxon>Dikarya</taxon>
        <taxon>Basidiomycota</taxon>
        <taxon>Agaricomycotina</taxon>
        <taxon>Agaricomycetes</taxon>
        <taxon>Polyporales</taxon>
        <taxon>Grifolaceae</taxon>
        <taxon>Grifola</taxon>
    </lineage>
</organism>
<comment type="caution">
    <text evidence="2">The sequence shown here is derived from an EMBL/GenBank/DDBJ whole genome shotgun (WGS) entry which is preliminary data.</text>
</comment>
<dbReference type="Proteomes" id="UP000092993">
    <property type="component" value="Unassembled WGS sequence"/>
</dbReference>
<proteinExistence type="predicted"/>
<dbReference type="AlphaFoldDB" id="A0A1C7MC93"/>
<gene>
    <name evidence="2" type="ORF">A0H81_07891</name>
</gene>
<feature type="region of interest" description="Disordered" evidence="1">
    <location>
        <begin position="108"/>
        <end position="154"/>
    </location>
</feature>
<evidence type="ECO:0000256" key="1">
    <source>
        <dbReference type="SAM" id="MobiDB-lite"/>
    </source>
</evidence>
<name>A0A1C7MC93_GRIFR</name>